<evidence type="ECO:0000313" key="3">
    <source>
        <dbReference type="Proteomes" id="UP000246722"/>
    </source>
</evidence>
<organism evidence="2 3">
    <name type="scientific">Cryobacterium arcticum</name>
    <dbReference type="NCBI Taxonomy" id="670052"/>
    <lineage>
        <taxon>Bacteria</taxon>
        <taxon>Bacillati</taxon>
        <taxon>Actinomycetota</taxon>
        <taxon>Actinomycetes</taxon>
        <taxon>Micrococcales</taxon>
        <taxon>Microbacteriaceae</taxon>
        <taxon>Cryobacterium</taxon>
    </lineage>
</organism>
<evidence type="ECO:0000313" key="2">
    <source>
        <dbReference type="EMBL" id="PXA68417.1"/>
    </source>
</evidence>
<evidence type="ECO:0000259" key="1">
    <source>
        <dbReference type="Pfam" id="PF19694"/>
    </source>
</evidence>
<dbReference type="OrthoDB" id="9783727at2"/>
<sequence>MRVPQNRQPYATIITKDYPGDVQAGTAGVRDSTATDAFLPHPVCGALGWLAVVNPGERTIPTVAALLREAHDDDQRRVSRRG</sequence>
<dbReference type="Pfam" id="PF19694">
    <property type="entry name" value="DUF6194"/>
    <property type="match status" value="1"/>
</dbReference>
<proteinExistence type="predicted"/>
<dbReference type="EMBL" id="QHLY01000012">
    <property type="protein sequence ID" value="PXA68417.1"/>
    <property type="molecule type" value="Genomic_DNA"/>
</dbReference>
<gene>
    <name evidence="2" type="ORF">CTB96_17600</name>
</gene>
<comment type="caution">
    <text evidence="2">The sequence shown here is derived from an EMBL/GenBank/DDBJ whole genome shotgun (WGS) entry which is preliminary data.</text>
</comment>
<keyword evidence="3" id="KW-1185">Reference proteome</keyword>
<feature type="domain" description="DUF6194" evidence="1">
    <location>
        <begin position="29"/>
        <end position="81"/>
    </location>
</feature>
<protein>
    <recommendedName>
        <fullName evidence="1">DUF6194 domain-containing protein</fullName>
    </recommendedName>
</protein>
<dbReference type="AlphaFoldDB" id="A0A317ZW64"/>
<reference evidence="2 3" key="1">
    <citation type="submission" date="2018-05" db="EMBL/GenBank/DDBJ databases">
        <title>Genetic diversity of glacier-inhabiting Cryobacterium bacteria in China and description of Cryobacterium mengkeensis sp. nov. and Arthrobacter glacialis sp. nov.</title>
        <authorList>
            <person name="Liu Q."/>
            <person name="Xin Y.-H."/>
        </authorList>
    </citation>
    <scope>NUCLEOTIDE SEQUENCE [LARGE SCALE GENOMIC DNA]</scope>
    <source>
        <strain evidence="2 3">SK-1</strain>
    </source>
</reference>
<dbReference type="Proteomes" id="UP000246722">
    <property type="component" value="Unassembled WGS sequence"/>
</dbReference>
<accession>A0A317ZW64</accession>
<name>A0A317ZW64_9MICO</name>
<dbReference type="InterPro" id="IPR045676">
    <property type="entry name" value="DUF6194"/>
</dbReference>